<dbReference type="InterPro" id="IPR028098">
    <property type="entry name" value="Glyco_trans_4-like_N"/>
</dbReference>
<evidence type="ECO:0000259" key="4">
    <source>
        <dbReference type="Pfam" id="PF00534"/>
    </source>
</evidence>
<dbReference type="EMBL" id="JAROAV010000057">
    <property type="protein sequence ID" value="MDF8266498.1"/>
    <property type="molecule type" value="Genomic_DNA"/>
</dbReference>
<dbReference type="Pfam" id="PF00534">
    <property type="entry name" value="Glycos_transf_1"/>
    <property type="match status" value="1"/>
</dbReference>
<protein>
    <recommendedName>
        <fullName evidence="1">D-inositol 3-phosphate glycosyltransferase</fullName>
    </recommendedName>
</protein>
<comment type="caution">
    <text evidence="6">The sequence shown here is derived from an EMBL/GenBank/DDBJ whole genome shotgun (WGS) entry which is preliminary data.</text>
</comment>
<dbReference type="InterPro" id="IPR050194">
    <property type="entry name" value="Glycosyltransferase_grp1"/>
</dbReference>
<organism evidence="6 7">
    <name type="scientific">Luteipulveratus flavus</name>
    <dbReference type="NCBI Taxonomy" id="3031728"/>
    <lineage>
        <taxon>Bacteria</taxon>
        <taxon>Bacillati</taxon>
        <taxon>Actinomycetota</taxon>
        <taxon>Actinomycetes</taxon>
        <taxon>Micrococcales</taxon>
        <taxon>Dermacoccaceae</taxon>
        <taxon>Luteipulveratus</taxon>
    </lineage>
</organism>
<keyword evidence="2" id="KW-0328">Glycosyltransferase</keyword>
<evidence type="ECO:0000256" key="2">
    <source>
        <dbReference type="ARBA" id="ARBA00022676"/>
    </source>
</evidence>
<reference evidence="6 7" key="1">
    <citation type="submission" date="2023-03" db="EMBL/GenBank/DDBJ databases">
        <title>YIM 133296 draft genome.</title>
        <authorList>
            <person name="Xiong L."/>
        </authorList>
    </citation>
    <scope>NUCLEOTIDE SEQUENCE [LARGE SCALE GENOMIC DNA]</scope>
    <source>
        <strain evidence="6 7">YIM 133296</strain>
    </source>
</reference>
<keyword evidence="7" id="KW-1185">Reference proteome</keyword>
<accession>A0ABT6CC68</accession>
<dbReference type="InterPro" id="IPR001296">
    <property type="entry name" value="Glyco_trans_1"/>
</dbReference>
<evidence type="ECO:0000259" key="5">
    <source>
        <dbReference type="Pfam" id="PF13439"/>
    </source>
</evidence>
<name>A0ABT6CC68_9MICO</name>
<evidence type="ECO:0000256" key="1">
    <source>
        <dbReference type="ARBA" id="ARBA00021292"/>
    </source>
</evidence>
<dbReference type="Pfam" id="PF13439">
    <property type="entry name" value="Glyco_transf_4"/>
    <property type="match status" value="1"/>
</dbReference>
<dbReference type="Proteomes" id="UP001528912">
    <property type="component" value="Unassembled WGS sequence"/>
</dbReference>
<dbReference type="SUPFAM" id="SSF53756">
    <property type="entry name" value="UDP-Glycosyltransferase/glycogen phosphorylase"/>
    <property type="match status" value="1"/>
</dbReference>
<proteinExistence type="predicted"/>
<dbReference type="RefSeq" id="WP_277193708.1">
    <property type="nucleotide sequence ID" value="NZ_JAROAV010000057.1"/>
</dbReference>
<dbReference type="PANTHER" id="PTHR45947:SF3">
    <property type="entry name" value="SULFOQUINOVOSYL TRANSFERASE SQD2"/>
    <property type="match status" value="1"/>
</dbReference>
<dbReference type="PANTHER" id="PTHR45947">
    <property type="entry name" value="SULFOQUINOVOSYL TRANSFERASE SQD2"/>
    <property type="match status" value="1"/>
</dbReference>
<evidence type="ECO:0000313" key="7">
    <source>
        <dbReference type="Proteomes" id="UP001528912"/>
    </source>
</evidence>
<evidence type="ECO:0000256" key="3">
    <source>
        <dbReference type="ARBA" id="ARBA00022679"/>
    </source>
</evidence>
<dbReference type="Gene3D" id="3.40.50.2000">
    <property type="entry name" value="Glycogen Phosphorylase B"/>
    <property type="match status" value="2"/>
</dbReference>
<gene>
    <name evidence="6" type="ORF">P4R38_19785</name>
</gene>
<feature type="domain" description="Glycosyl transferase family 1" evidence="4">
    <location>
        <begin position="202"/>
        <end position="355"/>
    </location>
</feature>
<dbReference type="CDD" id="cd03801">
    <property type="entry name" value="GT4_PimA-like"/>
    <property type="match status" value="1"/>
</dbReference>
<keyword evidence="3" id="KW-0808">Transferase</keyword>
<evidence type="ECO:0000313" key="6">
    <source>
        <dbReference type="EMBL" id="MDF8266498.1"/>
    </source>
</evidence>
<sequence length="384" mass="40723">MKSSRIALVPSAFHPDTGGVEEHTRQVALGLADCGHHVEVWTVRVRDDAATDEVDGIAVRRLPCPLPSARPAAAARFAQALPAAWRAWTDAAARFRPDLLHVQCFGPNGVYADRLARRRRLPLVLSTHGELVADDFNAFSHSWTLRAGLRSAMRNATVTGCSEFALDGLRDTMGLPAGAGTVVPNGVDLHGEPPSPTWRPPADRYVLALGRAVHNKGFDLLLEAYARIAPHVGADLVIGGDGPASPALRARAAELGVGHRVHLLGRLARDEVAAAMEHASVLALPSRVESFGIVILEAWRAGVPVVATDRGGPAGIVTPGQDGLLVDPTDTAALAAALRDLLSDPARAAGMGACGRARVQHLTWDDTVAAYERLYASRLLPQSR</sequence>
<feature type="domain" description="Glycosyltransferase subfamily 4-like N-terminal" evidence="5">
    <location>
        <begin position="18"/>
        <end position="189"/>
    </location>
</feature>